<evidence type="ECO:0000313" key="2">
    <source>
        <dbReference type="EMBL" id="ATF63242.1"/>
    </source>
</evidence>
<accession>A0A291DFF1</accession>
<gene>
    <name evidence="2" type="ORF">CO690_05950</name>
</gene>
<reference evidence="3" key="1">
    <citation type="submission" date="2017-09" db="EMBL/GenBank/DDBJ databases">
        <title>FDA dAtabase for Regulatory Grade micrObial Sequences (FDA-ARGOS): Supporting development and validation of Infectious Disease Dx tests.</title>
        <authorList>
            <person name="Minogue T."/>
            <person name="Wolcott M."/>
            <person name="Wasieloski L."/>
            <person name="Aguilar W."/>
            <person name="Moore D."/>
            <person name="Tallon L."/>
            <person name="Sadzewicz L."/>
            <person name="Ott S."/>
            <person name="Zhao X."/>
            <person name="Nagaraj S."/>
            <person name="Vavikolanu K."/>
            <person name="Aluvathingal J."/>
            <person name="Nadendla S."/>
            <person name="Sichtig H."/>
        </authorList>
    </citation>
    <scope>NUCLEOTIDE SEQUENCE [LARGE SCALE GENOMIC DNA]</scope>
    <source>
        <strain evidence="3">FDAARGOS_369</strain>
    </source>
</reference>
<dbReference type="RefSeq" id="WP_096740921.1">
    <property type="nucleotide sequence ID" value="NZ_CP023510.1"/>
</dbReference>
<dbReference type="AlphaFoldDB" id="A0A291DFF1"/>
<evidence type="ECO:0000313" key="3">
    <source>
        <dbReference type="Proteomes" id="UP000218628"/>
    </source>
</evidence>
<sequence length="86" mass="9788">MTDMLIVGVNEMARFLGMTPAGLIRRGELPEPDFMSHSEKRIWLPATAEAWNADYTSRPEFGEWGRRVREKKQAAEKPADSLPERG</sequence>
<protein>
    <submittedName>
        <fullName evidence="2">Uncharacterized protein</fullName>
    </submittedName>
</protein>
<evidence type="ECO:0000256" key="1">
    <source>
        <dbReference type="SAM" id="MobiDB-lite"/>
    </source>
</evidence>
<organism evidence="2 3">
    <name type="scientific">Rothia mucilaginosa</name>
    <dbReference type="NCBI Taxonomy" id="43675"/>
    <lineage>
        <taxon>Bacteria</taxon>
        <taxon>Bacillati</taxon>
        <taxon>Actinomycetota</taxon>
        <taxon>Actinomycetes</taxon>
        <taxon>Micrococcales</taxon>
        <taxon>Micrococcaceae</taxon>
        <taxon>Rothia</taxon>
    </lineage>
</organism>
<dbReference type="Proteomes" id="UP000218628">
    <property type="component" value="Chromosome"/>
</dbReference>
<feature type="region of interest" description="Disordered" evidence="1">
    <location>
        <begin position="62"/>
        <end position="86"/>
    </location>
</feature>
<proteinExistence type="predicted"/>
<name>A0A291DFF1_9MICC</name>
<dbReference type="EMBL" id="CP023510">
    <property type="protein sequence ID" value="ATF63242.1"/>
    <property type="molecule type" value="Genomic_DNA"/>
</dbReference>